<dbReference type="Proteomes" id="UP001054837">
    <property type="component" value="Unassembled WGS sequence"/>
</dbReference>
<keyword evidence="1" id="KW-0175">Coiled coil</keyword>
<evidence type="ECO:0000256" key="1">
    <source>
        <dbReference type="SAM" id="Coils"/>
    </source>
</evidence>
<evidence type="ECO:0000313" key="2">
    <source>
        <dbReference type="EMBL" id="GIY69825.1"/>
    </source>
</evidence>
<dbReference type="AlphaFoldDB" id="A0AAV4VK43"/>
<organism evidence="2 3">
    <name type="scientific">Caerostris darwini</name>
    <dbReference type="NCBI Taxonomy" id="1538125"/>
    <lineage>
        <taxon>Eukaryota</taxon>
        <taxon>Metazoa</taxon>
        <taxon>Ecdysozoa</taxon>
        <taxon>Arthropoda</taxon>
        <taxon>Chelicerata</taxon>
        <taxon>Arachnida</taxon>
        <taxon>Araneae</taxon>
        <taxon>Araneomorphae</taxon>
        <taxon>Entelegynae</taxon>
        <taxon>Araneoidea</taxon>
        <taxon>Araneidae</taxon>
        <taxon>Caerostris</taxon>
    </lineage>
</organism>
<reference evidence="2 3" key="1">
    <citation type="submission" date="2021-06" db="EMBL/GenBank/DDBJ databases">
        <title>Caerostris darwini draft genome.</title>
        <authorList>
            <person name="Kono N."/>
            <person name="Arakawa K."/>
        </authorList>
    </citation>
    <scope>NUCLEOTIDE SEQUENCE [LARGE SCALE GENOMIC DNA]</scope>
</reference>
<dbReference type="EMBL" id="BPLQ01013111">
    <property type="protein sequence ID" value="GIY69825.1"/>
    <property type="molecule type" value="Genomic_DNA"/>
</dbReference>
<gene>
    <name evidence="2" type="ORF">CDAR_402841</name>
</gene>
<accession>A0AAV4VK43</accession>
<name>A0AAV4VK43_9ARAC</name>
<proteinExistence type="predicted"/>
<protein>
    <submittedName>
        <fullName evidence="2">Uncharacterized protein</fullName>
    </submittedName>
</protein>
<evidence type="ECO:0000313" key="3">
    <source>
        <dbReference type="Proteomes" id="UP001054837"/>
    </source>
</evidence>
<sequence>MDANGREQGDLFEQEDDVKRFVLTTKVRAPQQGDQRIHQKNQTAVNLEELLDSLEILKKEQSSSEREIQSPKRLFQLADDTC</sequence>
<keyword evidence="3" id="KW-1185">Reference proteome</keyword>
<feature type="coiled-coil region" evidence="1">
    <location>
        <begin position="37"/>
        <end position="67"/>
    </location>
</feature>
<comment type="caution">
    <text evidence="2">The sequence shown here is derived from an EMBL/GenBank/DDBJ whole genome shotgun (WGS) entry which is preliminary data.</text>
</comment>